<dbReference type="InterPro" id="IPR017441">
    <property type="entry name" value="Protein_kinase_ATP_BS"/>
</dbReference>
<keyword evidence="5" id="KW-0812">Transmembrane</keyword>
<dbReference type="PRINTS" id="PR00109">
    <property type="entry name" value="TYRKINASE"/>
</dbReference>
<sequence>MENPDSLHPQTSSSNNKKKFIDNCHKYIEKGHFENKHESKVYFIAKDSEPDQLYFAENISSSFPSGFNEKGYFELLRQIDHPSISKYFEIVTKGENLILISKCYSTDTLDIILQKNTLSKTQILIILYGIAVGLSFLTSLNLQVLLQINDIQLDASFFPKISFYGLSLFKKMGDIPFGLPPELIDPYYIEKNSVLFYSFIVFQLLSKKNVLESLYQRSPFQAKRLFVQGKRPSLSSDIPEVFRQFIDHCWEQDHDNRWSFEHIIDFLRNNEEITSDDVDKESYYSYIKYIDNYDQKPIKMAPAQRCPYDTFNIKVINLREYSKQKKIGEGHFGQAYQIQSKETGKVYSAKESKNGNCDVNIYNEAVKMSQLDHPGLLKFIGYSGENFEGENKSVIITEYMPNGSLQTLLDQLSHELKVKEWDKTHKMLVIYGIASFMSYLHSKGIVHRDLKPRNILLDDYLLPHLSNFCYSVLPETIGDQIADHQRTARYCAPEIFESEKYSEASDVYSFSMILYEMLSGERPFNGDNYYQVMDKVMKGERPLFNNFISPCFRQLIEKCWSQDPSKRPSFDEIAEEIQREEFLAGVDQDIFASYLESIEFHDTESTFNKLTKVDLSSIYKEFINRLKIELSVNVIDIRNFRQLDHIGEGNFGDVYKVQYSKDNRIYAAKVSKESDDVILINKLVDLVREVNIISKLNHPCILNFIGYSQEDFDHENYSVIITELASNGSLKEAIEKANVGLGLPLWNETTKLIIIYGIASSLSYIHSLNIIHRDLKPENVLLDDELHPKLADFGLSKEISEESKNMRNPLYVLKGTPYYCSPEILNGNCYSKSGDIYAFGLIVYEIITTESPFKNIQSYFDLVKKVCIEKVRPVFDTDVLECYKDLVDRCSSYEAENRPTINDILELLRNDRSFLENGVDENIFAEYVDYIDDFFTSDHGMVKYESKLKTCNENNAKQVTEDTIKYDLGKIKEETIDASINECSSDKIRYIEDEI</sequence>
<dbReference type="PANTHER" id="PTHR44329:SF214">
    <property type="entry name" value="PROTEIN KINASE DOMAIN-CONTAINING PROTEIN"/>
    <property type="match status" value="1"/>
</dbReference>
<keyword evidence="1" id="KW-0723">Serine/threonine-protein kinase</keyword>
<dbReference type="SMART" id="SM00220">
    <property type="entry name" value="S_TKc"/>
    <property type="match status" value="2"/>
</dbReference>
<dbReference type="Proteomes" id="UP001470230">
    <property type="component" value="Unassembled WGS sequence"/>
</dbReference>
<dbReference type="InterPro" id="IPR001245">
    <property type="entry name" value="Ser-Thr/Tyr_kinase_cat_dom"/>
</dbReference>
<feature type="domain" description="Protein kinase" evidence="6">
    <location>
        <begin position="321"/>
        <end position="583"/>
    </location>
</feature>
<feature type="binding site" evidence="4">
    <location>
        <position position="669"/>
    </location>
    <ligand>
        <name>ATP</name>
        <dbReference type="ChEBI" id="CHEBI:30616"/>
    </ligand>
</feature>
<dbReference type="InterPro" id="IPR051681">
    <property type="entry name" value="Ser/Thr_Kinases-Pseudokinases"/>
</dbReference>
<dbReference type="InterPro" id="IPR000719">
    <property type="entry name" value="Prot_kinase_dom"/>
</dbReference>
<evidence type="ECO:0000313" key="8">
    <source>
        <dbReference type="Proteomes" id="UP001470230"/>
    </source>
</evidence>
<evidence type="ECO:0000256" key="3">
    <source>
        <dbReference type="ARBA" id="ARBA00022840"/>
    </source>
</evidence>
<dbReference type="PROSITE" id="PS00108">
    <property type="entry name" value="PROTEIN_KINASE_ST"/>
    <property type="match status" value="2"/>
</dbReference>
<evidence type="ECO:0000259" key="6">
    <source>
        <dbReference type="PROSITE" id="PS50011"/>
    </source>
</evidence>
<dbReference type="Gene3D" id="1.10.510.10">
    <property type="entry name" value="Transferase(Phosphotransferase) domain 1"/>
    <property type="match status" value="3"/>
</dbReference>
<gene>
    <name evidence="7" type="ORF">M9Y10_025946</name>
</gene>
<feature type="transmembrane region" description="Helical" evidence="5">
    <location>
        <begin position="123"/>
        <end position="146"/>
    </location>
</feature>
<evidence type="ECO:0000256" key="5">
    <source>
        <dbReference type="SAM" id="Phobius"/>
    </source>
</evidence>
<evidence type="ECO:0000256" key="2">
    <source>
        <dbReference type="ARBA" id="ARBA00022741"/>
    </source>
</evidence>
<feature type="domain" description="Protein kinase" evidence="6">
    <location>
        <begin position="640"/>
        <end position="915"/>
    </location>
</feature>
<dbReference type="PANTHER" id="PTHR44329">
    <property type="entry name" value="SERINE/THREONINE-PROTEIN KINASE TNNI3K-RELATED"/>
    <property type="match status" value="1"/>
</dbReference>
<evidence type="ECO:0000256" key="4">
    <source>
        <dbReference type="PROSITE-ProRule" id="PRU10141"/>
    </source>
</evidence>
<accession>A0ABR2H9B7</accession>
<keyword evidence="8" id="KW-1185">Reference proteome</keyword>
<protein>
    <recommendedName>
        <fullName evidence="6">Protein kinase domain-containing protein</fullName>
    </recommendedName>
</protein>
<dbReference type="Pfam" id="PF07714">
    <property type="entry name" value="PK_Tyr_Ser-Thr"/>
    <property type="match status" value="2"/>
</dbReference>
<evidence type="ECO:0000256" key="1">
    <source>
        <dbReference type="ARBA" id="ARBA00022527"/>
    </source>
</evidence>
<organism evidence="7 8">
    <name type="scientific">Tritrichomonas musculus</name>
    <dbReference type="NCBI Taxonomy" id="1915356"/>
    <lineage>
        <taxon>Eukaryota</taxon>
        <taxon>Metamonada</taxon>
        <taxon>Parabasalia</taxon>
        <taxon>Tritrichomonadida</taxon>
        <taxon>Tritrichomonadidae</taxon>
        <taxon>Tritrichomonas</taxon>
    </lineage>
</organism>
<keyword evidence="5" id="KW-0472">Membrane</keyword>
<dbReference type="PROSITE" id="PS50011">
    <property type="entry name" value="PROTEIN_KINASE_DOM"/>
    <property type="match status" value="2"/>
</dbReference>
<keyword evidence="1" id="KW-0418">Kinase</keyword>
<dbReference type="InterPro" id="IPR008271">
    <property type="entry name" value="Ser/Thr_kinase_AS"/>
</dbReference>
<keyword evidence="1" id="KW-0808">Transferase</keyword>
<reference evidence="7 8" key="1">
    <citation type="submission" date="2024-04" db="EMBL/GenBank/DDBJ databases">
        <title>Tritrichomonas musculus Genome.</title>
        <authorList>
            <person name="Alves-Ferreira E."/>
            <person name="Grigg M."/>
            <person name="Lorenzi H."/>
            <person name="Galac M."/>
        </authorList>
    </citation>
    <scope>NUCLEOTIDE SEQUENCE [LARGE SCALE GENOMIC DNA]</scope>
    <source>
        <strain evidence="7 8">EAF2021</strain>
    </source>
</reference>
<proteinExistence type="predicted"/>
<dbReference type="SUPFAM" id="SSF56112">
    <property type="entry name" value="Protein kinase-like (PK-like)"/>
    <property type="match status" value="3"/>
</dbReference>
<comment type="caution">
    <text evidence="7">The sequence shown here is derived from an EMBL/GenBank/DDBJ whole genome shotgun (WGS) entry which is preliminary data.</text>
</comment>
<dbReference type="PROSITE" id="PS00107">
    <property type="entry name" value="PROTEIN_KINASE_ATP"/>
    <property type="match status" value="1"/>
</dbReference>
<name>A0ABR2H9B7_9EUKA</name>
<dbReference type="Pfam" id="PF00069">
    <property type="entry name" value="Pkinase"/>
    <property type="match status" value="1"/>
</dbReference>
<dbReference type="EMBL" id="JAPFFF010000038">
    <property type="protein sequence ID" value="KAK8842367.1"/>
    <property type="molecule type" value="Genomic_DNA"/>
</dbReference>
<evidence type="ECO:0000313" key="7">
    <source>
        <dbReference type="EMBL" id="KAK8842367.1"/>
    </source>
</evidence>
<keyword evidence="3 4" id="KW-0067">ATP-binding</keyword>
<keyword evidence="5" id="KW-1133">Transmembrane helix</keyword>
<keyword evidence="2 4" id="KW-0547">Nucleotide-binding</keyword>
<dbReference type="InterPro" id="IPR011009">
    <property type="entry name" value="Kinase-like_dom_sf"/>
</dbReference>